<evidence type="ECO:0000256" key="2">
    <source>
        <dbReference type="ARBA" id="ARBA00022475"/>
    </source>
</evidence>
<comment type="caution">
    <text evidence="4">The sequence shown here is derived from an EMBL/GenBank/DDBJ whole genome shotgun (WGS) entry which is preliminary data.</text>
</comment>
<feature type="transmembrane region" description="Helical" evidence="3">
    <location>
        <begin position="153"/>
        <end position="177"/>
    </location>
</feature>
<keyword evidence="3" id="KW-0472">Membrane</keyword>
<evidence type="ECO:0000256" key="1">
    <source>
        <dbReference type="ARBA" id="ARBA00004651"/>
    </source>
</evidence>
<dbReference type="Proteomes" id="UP000663877">
    <property type="component" value="Unassembled WGS sequence"/>
</dbReference>
<proteinExistence type="predicted"/>
<feature type="transmembrane region" description="Helical" evidence="3">
    <location>
        <begin position="218"/>
        <end position="240"/>
    </location>
</feature>
<protein>
    <recommendedName>
        <fullName evidence="6">G-protein coupled receptors family 1 profile domain-containing protein</fullName>
    </recommendedName>
</protein>
<reference evidence="4" key="1">
    <citation type="submission" date="2021-02" db="EMBL/GenBank/DDBJ databases">
        <authorList>
            <person name="Nowell W R."/>
        </authorList>
    </citation>
    <scope>NUCLEOTIDE SEQUENCE</scope>
</reference>
<evidence type="ECO:0008006" key="6">
    <source>
        <dbReference type="Google" id="ProtNLM"/>
    </source>
</evidence>
<feature type="transmembrane region" description="Helical" evidence="3">
    <location>
        <begin position="119"/>
        <end position="141"/>
    </location>
</feature>
<dbReference type="SUPFAM" id="SSF81321">
    <property type="entry name" value="Family A G protein-coupled receptor-like"/>
    <property type="match status" value="1"/>
</dbReference>
<feature type="transmembrane region" description="Helical" evidence="3">
    <location>
        <begin position="246"/>
        <end position="268"/>
    </location>
</feature>
<name>A0A813VBJ7_9BILA</name>
<dbReference type="Gene3D" id="1.20.1070.10">
    <property type="entry name" value="Rhodopsin 7-helix transmembrane proteins"/>
    <property type="match status" value="1"/>
</dbReference>
<feature type="transmembrane region" description="Helical" evidence="3">
    <location>
        <begin position="40"/>
        <end position="59"/>
    </location>
</feature>
<keyword evidence="2" id="KW-1003">Cell membrane</keyword>
<dbReference type="AlphaFoldDB" id="A0A813VBJ7"/>
<dbReference type="EMBL" id="CAJNOI010000021">
    <property type="protein sequence ID" value="CAF0835358.1"/>
    <property type="molecule type" value="Genomic_DNA"/>
</dbReference>
<evidence type="ECO:0000256" key="3">
    <source>
        <dbReference type="SAM" id="Phobius"/>
    </source>
</evidence>
<keyword evidence="3" id="KW-1133">Transmembrane helix</keyword>
<organism evidence="4 5">
    <name type="scientific">Adineta steineri</name>
    <dbReference type="NCBI Taxonomy" id="433720"/>
    <lineage>
        <taxon>Eukaryota</taxon>
        <taxon>Metazoa</taxon>
        <taxon>Spiralia</taxon>
        <taxon>Gnathifera</taxon>
        <taxon>Rotifera</taxon>
        <taxon>Eurotatoria</taxon>
        <taxon>Bdelloidea</taxon>
        <taxon>Adinetida</taxon>
        <taxon>Adinetidae</taxon>
        <taxon>Adineta</taxon>
    </lineage>
</organism>
<comment type="subcellular location">
    <subcellularLocation>
        <location evidence="1">Cell membrane</location>
        <topology evidence="1">Multi-pass membrane protein</topology>
    </subcellularLocation>
</comment>
<sequence length="319" mass="36199">MVDVELIFAIVKIILSGISALIALLYCIPIIFLRRFHDTFNLLVLNLCSGVFFATGYYVGYFTVYHFYLYFFWTQPFCNFLYCILFIAVSEIPFGLLTLSLSRYCTIVHHTKGFFKTKIFLALCLVSQRIIECLLLLPFALPIGAYCSIPKWSFGYLLVSIILLPGLITLLLNLAIFKYVHSSSRRIQPINNTNQIPVASIQVPKLTRRDMNLLRQTIIIWGIVFIGCVPSFALIAIDYQGNVPRLVYSLLEIWDNLTVFAALINLFLYNSEPEPPPRPPVPRETSPTMDPEDALLAAIRLATDLDPNKQANKIVMANS</sequence>
<feature type="transmembrane region" description="Helical" evidence="3">
    <location>
        <begin position="6"/>
        <end position="28"/>
    </location>
</feature>
<dbReference type="PANTHER" id="PTHR22750">
    <property type="entry name" value="G-PROTEIN COUPLED RECEPTOR"/>
    <property type="match status" value="1"/>
</dbReference>
<gene>
    <name evidence="4" type="ORF">BJG266_LOCUS7011</name>
</gene>
<keyword evidence="3" id="KW-0812">Transmembrane</keyword>
<evidence type="ECO:0000313" key="5">
    <source>
        <dbReference type="Proteomes" id="UP000663877"/>
    </source>
</evidence>
<evidence type="ECO:0000313" key="4">
    <source>
        <dbReference type="EMBL" id="CAF0835358.1"/>
    </source>
</evidence>
<feature type="transmembrane region" description="Helical" evidence="3">
    <location>
        <begin position="79"/>
        <end position="99"/>
    </location>
</feature>
<accession>A0A813VBJ7</accession>
<dbReference type="GO" id="GO:0005886">
    <property type="term" value="C:plasma membrane"/>
    <property type="evidence" value="ECO:0007669"/>
    <property type="project" value="UniProtKB-SubCell"/>
</dbReference>